<dbReference type="Proteomes" id="UP000664859">
    <property type="component" value="Unassembled WGS sequence"/>
</dbReference>
<dbReference type="PROSITE" id="PS50011">
    <property type="entry name" value="PROTEIN_KINASE_DOM"/>
    <property type="match status" value="1"/>
</dbReference>
<evidence type="ECO:0000313" key="2">
    <source>
        <dbReference type="EMBL" id="KAG5184560.1"/>
    </source>
</evidence>
<evidence type="ECO:0000313" key="3">
    <source>
        <dbReference type="Proteomes" id="UP000664859"/>
    </source>
</evidence>
<keyword evidence="2" id="KW-0808">Transferase</keyword>
<dbReference type="GO" id="GO:0004674">
    <property type="term" value="F:protein serine/threonine kinase activity"/>
    <property type="evidence" value="ECO:0007669"/>
    <property type="project" value="TreeGrafter"/>
</dbReference>
<name>A0A835Z025_9STRA</name>
<dbReference type="InterPro" id="IPR000719">
    <property type="entry name" value="Prot_kinase_dom"/>
</dbReference>
<dbReference type="InterPro" id="IPR051681">
    <property type="entry name" value="Ser/Thr_Kinases-Pseudokinases"/>
</dbReference>
<sequence length="280" mass="30884">MLKSSAKQHPIHGLVASKSRSNLVTLYAQVAIKTLYEDVQLDKEELEELRKQLTIHANLRFLHIVQLIGACTMVPQLFIVTELAPYGSLYSILHTTGPVQAPHWEDKVYMLWDVARAVEFLHQCNPVIMHQDLRSANVLIFSNCCAKVADFGLPKIPKVALAIASNLVTMATPTGAYAWMAPEVMDGEPYGVRADIYSMGMIMYEVVSGKLPFHDHSLAQLMRATLRGRRPEVADADASLAGAGEIIALLHRCCMHDTGNRPGSKEVSTVMRKIVHSIGG</sequence>
<evidence type="ECO:0000259" key="1">
    <source>
        <dbReference type="PROSITE" id="PS50011"/>
    </source>
</evidence>
<dbReference type="PROSITE" id="PS00109">
    <property type="entry name" value="PROTEIN_KINASE_TYR"/>
    <property type="match status" value="1"/>
</dbReference>
<dbReference type="InterPro" id="IPR011009">
    <property type="entry name" value="Kinase-like_dom_sf"/>
</dbReference>
<gene>
    <name evidence="2" type="ORF">JKP88DRAFT_181104</name>
</gene>
<organism evidence="2 3">
    <name type="scientific">Tribonema minus</name>
    <dbReference type="NCBI Taxonomy" id="303371"/>
    <lineage>
        <taxon>Eukaryota</taxon>
        <taxon>Sar</taxon>
        <taxon>Stramenopiles</taxon>
        <taxon>Ochrophyta</taxon>
        <taxon>PX clade</taxon>
        <taxon>Xanthophyceae</taxon>
        <taxon>Tribonematales</taxon>
        <taxon>Tribonemataceae</taxon>
        <taxon>Tribonema</taxon>
    </lineage>
</organism>
<dbReference type="PIRSF" id="PIRSF000654">
    <property type="entry name" value="Integrin-linked_kinase"/>
    <property type="match status" value="1"/>
</dbReference>
<keyword evidence="3" id="KW-1185">Reference proteome</keyword>
<dbReference type="GO" id="GO:0005524">
    <property type="term" value="F:ATP binding"/>
    <property type="evidence" value="ECO:0007669"/>
    <property type="project" value="InterPro"/>
</dbReference>
<accession>A0A835Z025</accession>
<dbReference type="SUPFAM" id="SSF56112">
    <property type="entry name" value="Protein kinase-like (PK-like)"/>
    <property type="match status" value="1"/>
</dbReference>
<dbReference type="Pfam" id="PF07714">
    <property type="entry name" value="PK_Tyr_Ser-Thr"/>
    <property type="match status" value="1"/>
</dbReference>
<dbReference type="PANTHER" id="PTHR44329">
    <property type="entry name" value="SERINE/THREONINE-PROTEIN KINASE TNNI3K-RELATED"/>
    <property type="match status" value="1"/>
</dbReference>
<comment type="caution">
    <text evidence="2">The sequence shown here is derived from an EMBL/GenBank/DDBJ whole genome shotgun (WGS) entry which is preliminary data.</text>
</comment>
<dbReference type="AlphaFoldDB" id="A0A835Z025"/>
<keyword evidence="2" id="KW-0418">Kinase</keyword>
<dbReference type="Gene3D" id="1.10.510.10">
    <property type="entry name" value="Transferase(Phosphotransferase) domain 1"/>
    <property type="match status" value="1"/>
</dbReference>
<protein>
    <submittedName>
        <fullName evidence="2">Kinase-like domain-containing protein</fullName>
    </submittedName>
</protein>
<feature type="non-terminal residue" evidence="2">
    <location>
        <position position="280"/>
    </location>
</feature>
<dbReference type="OrthoDB" id="339325at2759"/>
<proteinExistence type="predicted"/>
<dbReference type="InterPro" id="IPR001245">
    <property type="entry name" value="Ser-Thr/Tyr_kinase_cat_dom"/>
</dbReference>
<dbReference type="EMBL" id="JAFCMP010000159">
    <property type="protein sequence ID" value="KAG5184560.1"/>
    <property type="molecule type" value="Genomic_DNA"/>
</dbReference>
<feature type="domain" description="Protein kinase" evidence="1">
    <location>
        <begin position="1"/>
        <end position="275"/>
    </location>
</feature>
<dbReference type="InterPro" id="IPR008266">
    <property type="entry name" value="Tyr_kinase_AS"/>
</dbReference>
<reference evidence="2" key="1">
    <citation type="submission" date="2021-02" db="EMBL/GenBank/DDBJ databases">
        <title>First Annotated Genome of the Yellow-green Alga Tribonema minus.</title>
        <authorList>
            <person name="Mahan K.M."/>
        </authorList>
    </citation>
    <scope>NUCLEOTIDE SEQUENCE</scope>
    <source>
        <strain evidence="2">UTEX B ZZ1240</strain>
    </source>
</reference>